<dbReference type="AlphaFoldDB" id="A0A1G8TWT8"/>
<reference evidence="2 3" key="1">
    <citation type="submission" date="2016-10" db="EMBL/GenBank/DDBJ databases">
        <authorList>
            <person name="de Groot N.N."/>
        </authorList>
    </citation>
    <scope>NUCLEOTIDE SEQUENCE [LARGE SCALE GENOMIC DNA]</scope>
    <source>
        <strain evidence="2 3">DSM 28010</strain>
    </source>
</reference>
<dbReference type="EMBL" id="FNEB01000042">
    <property type="protein sequence ID" value="SDJ46028.1"/>
    <property type="molecule type" value="Genomic_DNA"/>
</dbReference>
<evidence type="ECO:0000313" key="3">
    <source>
        <dbReference type="Proteomes" id="UP000199340"/>
    </source>
</evidence>
<sequence>ASVGKTYLACANARKLGTCSQRTGFRREVLEEAVLELLSDRLMQPEAVAAFITAFTAETNRQRGEDNRVRVRLETELRDINRKLDGLYDAIADGLRSAGLQERLGTLEEKKAELEAQLAAPPPSPVRLHPALCEHYRAKVADLAASLADPEIRTRALELIRGLIAQVTVHVAPSGGVTLEVEGALTALIEAAQPGALVDVDHGSVKLVAGARNHRCRAKLLCHI</sequence>
<dbReference type="Proteomes" id="UP000199340">
    <property type="component" value="Unassembled WGS sequence"/>
</dbReference>
<protein>
    <recommendedName>
        <fullName evidence="4">Recombinase family protein</fullName>
    </recommendedName>
</protein>
<dbReference type="STRING" id="490829.SAMN05421850_1421"/>
<keyword evidence="3" id="KW-1185">Reference proteome</keyword>
<evidence type="ECO:0000313" key="2">
    <source>
        <dbReference type="EMBL" id="SDJ46028.1"/>
    </source>
</evidence>
<name>A0A1G8TWT8_9RHOB</name>
<accession>A0A1G8TWT8</accession>
<feature type="non-terminal residue" evidence="2">
    <location>
        <position position="1"/>
    </location>
</feature>
<keyword evidence="1" id="KW-0175">Coiled coil</keyword>
<proteinExistence type="predicted"/>
<organism evidence="2 3">
    <name type="scientific">Lutimaribacter saemankumensis</name>
    <dbReference type="NCBI Taxonomy" id="490829"/>
    <lineage>
        <taxon>Bacteria</taxon>
        <taxon>Pseudomonadati</taxon>
        <taxon>Pseudomonadota</taxon>
        <taxon>Alphaproteobacteria</taxon>
        <taxon>Rhodobacterales</taxon>
        <taxon>Roseobacteraceae</taxon>
        <taxon>Lutimaribacter</taxon>
    </lineage>
</organism>
<evidence type="ECO:0000256" key="1">
    <source>
        <dbReference type="SAM" id="Coils"/>
    </source>
</evidence>
<feature type="coiled-coil region" evidence="1">
    <location>
        <begin position="70"/>
        <end position="117"/>
    </location>
</feature>
<gene>
    <name evidence="2" type="ORF">SAMN05421850_1421</name>
</gene>
<evidence type="ECO:0008006" key="4">
    <source>
        <dbReference type="Google" id="ProtNLM"/>
    </source>
</evidence>